<accession>A0ABT0WEQ0</accession>
<dbReference type="Proteomes" id="UP001523262">
    <property type="component" value="Unassembled WGS sequence"/>
</dbReference>
<dbReference type="InterPro" id="IPR004839">
    <property type="entry name" value="Aminotransferase_I/II_large"/>
</dbReference>
<dbReference type="GO" id="GO:0008483">
    <property type="term" value="F:transaminase activity"/>
    <property type="evidence" value="ECO:0007669"/>
    <property type="project" value="UniProtKB-KW"/>
</dbReference>
<name>A0ABT0WEQ0_9BACI</name>
<feature type="domain" description="Aminotransferase class I/classII large" evidence="1">
    <location>
        <begin position="44"/>
        <end position="162"/>
    </location>
</feature>
<keyword evidence="2" id="KW-0032">Aminotransferase</keyword>
<dbReference type="SUPFAM" id="SSF53383">
    <property type="entry name" value="PLP-dependent transferases"/>
    <property type="match status" value="1"/>
</dbReference>
<sequence>MDCLAFWRSHLNILSGTLAGCLCTCSCQRRRAGAISNVVWNYSNVGDTILTHDWYWTPYSTICKETGRYLETFDLLYEEMKFNLNSFSSKVKNLLAKQDYLVIILNSPNHNPTGYSISDSEWDEIIDLIVEEAKDLTKTITLVIDIAYIDYTKDPVSARSFMEKFGTLPSNIVIELARKTTWACPVDVRASLKGIL</sequence>
<dbReference type="EMBL" id="JAMQCR010000002">
    <property type="protein sequence ID" value="MCM2534718.1"/>
    <property type="molecule type" value="Genomic_DNA"/>
</dbReference>
<comment type="caution">
    <text evidence="2">The sequence shown here is derived from an EMBL/GenBank/DDBJ whole genome shotgun (WGS) entry which is preliminary data.</text>
</comment>
<proteinExistence type="predicted"/>
<evidence type="ECO:0000313" key="3">
    <source>
        <dbReference type="Proteomes" id="UP001523262"/>
    </source>
</evidence>
<reference evidence="2 3" key="1">
    <citation type="submission" date="2022-06" db="EMBL/GenBank/DDBJ databases">
        <authorList>
            <person name="Jeon C.O."/>
        </authorList>
    </citation>
    <scope>NUCLEOTIDE SEQUENCE [LARGE SCALE GENOMIC DNA]</scope>
    <source>
        <strain evidence="2 3">KCTC 13943</strain>
    </source>
</reference>
<organism evidence="2 3">
    <name type="scientific">Neobacillus pocheonensis</name>
    <dbReference type="NCBI Taxonomy" id="363869"/>
    <lineage>
        <taxon>Bacteria</taxon>
        <taxon>Bacillati</taxon>
        <taxon>Bacillota</taxon>
        <taxon>Bacilli</taxon>
        <taxon>Bacillales</taxon>
        <taxon>Bacillaceae</taxon>
        <taxon>Neobacillus</taxon>
    </lineage>
</organism>
<keyword evidence="2" id="KW-0808">Transferase</keyword>
<gene>
    <name evidence="2" type="ORF">NDK43_23195</name>
</gene>
<protein>
    <submittedName>
        <fullName evidence="2">Aminotransferase class I/II-fold pyridoxal phosphate-dependent enzyme</fullName>
    </submittedName>
</protein>
<evidence type="ECO:0000259" key="1">
    <source>
        <dbReference type="Pfam" id="PF00155"/>
    </source>
</evidence>
<dbReference type="InterPro" id="IPR015424">
    <property type="entry name" value="PyrdxlP-dep_Trfase"/>
</dbReference>
<dbReference type="Gene3D" id="3.40.640.10">
    <property type="entry name" value="Type I PLP-dependent aspartate aminotransferase-like (Major domain)"/>
    <property type="match status" value="1"/>
</dbReference>
<dbReference type="Pfam" id="PF00155">
    <property type="entry name" value="Aminotran_1_2"/>
    <property type="match status" value="1"/>
</dbReference>
<dbReference type="InterPro" id="IPR015421">
    <property type="entry name" value="PyrdxlP-dep_Trfase_major"/>
</dbReference>
<keyword evidence="3" id="KW-1185">Reference proteome</keyword>
<evidence type="ECO:0000313" key="2">
    <source>
        <dbReference type="EMBL" id="MCM2534718.1"/>
    </source>
</evidence>